<reference evidence="4 5" key="1">
    <citation type="submission" date="2019-06" db="EMBL/GenBank/DDBJ databases">
        <authorList>
            <person name="Rodrigo-Torres L."/>
            <person name="Arahal R. D."/>
            <person name="Lucena T."/>
        </authorList>
    </citation>
    <scope>NUCLEOTIDE SEQUENCE [LARGE SCALE GENOMIC DNA]</scope>
    <source>
        <strain evidence="4 5">SB0023/3</strain>
    </source>
</reference>
<keyword evidence="2 4" id="KW-0560">Oxidoreductase</keyword>
<dbReference type="InterPro" id="IPR003680">
    <property type="entry name" value="Flavodoxin_fold"/>
</dbReference>
<dbReference type="SUPFAM" id="SSF52218">
    <property type="entry name" value="Flavoproteins"/>
    <property type="match status" value="1"/>
</dbReference>
<keyword evidence="5" id="KW-1185">Reference proteome</keyword>
<dbReference type="AlphaFoldDB" id="A0A509EJT6"/>
<sequence length="195" mass="22073">MRILLIYCHPVPESYAAALRDAALQGLHAAGHTVEMRDLYAEGFDPVLSPQERRGYYDPETGSDATAPHVAALRRADALVLVYPTWWFGMPAMLKGWIDRVWRPGIAFQLGGPGVLQPRLTNIRRITVVTTYGSPRWLLWLVGWPDWRLVRRGIRPLCAPRCRLDWLALTNMDACTADARARFLAKVRRRLAAQG</sequence>
<organism evidence="4 5">
    <name type="scientific">Methylobacterium symbioticum</name>
    <dbReference type="NCBI Taxonomy" id="2584084"/>
    <lineage>
        <taxon>Bacteria</taxon>
        <taxon>Pseudomonadati</taxon>
        <taxon>Pseudomonadota</taxon>
        <taxon>Alphaproteobacteria</taxon>
        <taxon>Hyphomicrobiales</taxon>
        <taxon>Methylobacteriaceae</taxon>
        <taxon>Methylobacterium</taxon>
    </lineage>
</organism>
<evidence type="ECO:0000313" key="4">
    <source>
        <dbReference type="EMBL" id="VUD73473.1"/>
    </source>
</evidence>
<comment type="similarity">
    <text evidence="1">Belongs to the NAD(P)H dehydrogenase (quinone) family.</text>
</comment>
<name>A0A509EJT6_9HYPH</name>
<dbReference type="EMBL" id="CABFPH010000072">
    <property type="protein sequence ID" value="VUD73473.1"/>
    <property type="molecule type" value="Genomic_DNA"/>
</dbReference>
<dbReference type="GO" id="GO:0005829">
    <property type="term" value="C:cytosol"/>
    <property type="evidence" value="ECO:0007669"/>
    <property type="project" value="TreeGrafter"/>
</dbReference>
<accession>A0A509EJT6</accession>
<dbReference type="GO" id="GO:0003955">
    <property type="term" value="F:NAD(P)H dehydrogenase (quinone) activity"/>
    <property type="evidence" value="ECO:0007669"/>
    <property type="project" value="UniProtKB-EC"/>
</dbReference>
<protein>
    <submittedName>
        <fullName evidence="4">Glutathione-regulated potassium-efflux system ancillary protein KefF</fullName>
        <ecNumber evidence="4">1.6.5.2</ecNumber>
    </submittedName>
</protein>
<dbReference type="EC" id="1.6.5.2" evidence="4"/>
<dbReference type="OrthoDB" id="9798454at2"/>
<dbReference type="PANTHER" id="PTHR10204:SF34">
    <property type="entry name" value="NAD(P)H DEHYDROGENASE [QUINONE] 1 ISOFORM 1"/>
    <property type="match status" value="1"/>
</dbReference>
<feature type="domain" description="Flavodoxin-like fold" evidence="3">
    <location>
        <begin position="1"/>
        <end position="135"/>
    </location>
</feature>
<dbReference type="InterPro" id="IPR029039">
    <property type="entry name" value="Flavoprotein-like_sf"/>
</dbReference>
<dbReference type="InterPro" id="IPR051545">
    <property type="entry name" value="NAD(P)H_dehydrogenase_qn"/>
</dbReference>
<dbReference type="Gene3D" id="3.40.50.360">
    <property type="match status" value="1"/>
</dbReference>
<gene>
    <name evidence="4" type="primary">kefF</name>
    <name evidence="4" type="ORF">MET9862_04089</name>
</gene>
<dbReference type="Proteomes" id="UP000410984">
    <property type="component" value="Unassembled WGS sequence"/>
</dbReference>
<proteinExistence type="inferred from homology"/>
<evidence type="ECO:0000256" key="1">
    <source>
        <dbReference type="ARBA" id="ARBA00006252"/>
    </source>
</evidence>
<evidence type="ECO:0000259" key="3">
    <source>
        <dbReference type="Pfam" id="PF02525"/>
    </source>
</evidence>
<evidence type="ECO:0000256" key="2">
    <source>
        <dbReference type="ARBA" id="ARBA00023002"/>
    </source>
</evidence>
<dbReference type="Pfam" id="PF02525">
    <property type="entry name" value="Flavodoxin_2"/>
    <property type="match status" value="1"/>
</dbReference>
<evidence type="ECO:0000313" key="5">
    <source>
        <dbReference type="Proteomes" id="UP000410984"/>
    </source>
</evidence>
<dbReference type="RefSeq" id="WP_142584711.1">
    <property type="nucleotide sequence ID" value="NZ_CABFPH010000072.1"/>
</dbReference>
<dbReference type="PANTHER" id="PTHR10204">
    <property type="entry name" value="NAD P H OXIDOREDUCTASE-RELATED"/>
    <property type="match status" value="1"/>
</dbReference>